<sequence>MTVPRHARPAPFPPGQVTSTARRHLADLATAMTPYGLWARVIDDAQPFLRVSNPASKYAEEDVVCVRRSHGYSFATTFDLDLGPTHDIDSAAWRLAWLLGAEGTQR</sequence>
<protein>
    <submittedName>
        <fullName evidence="1">Uncharacterized protein</fullName>
    </submittedName>
</protein>
<comment type="caution">
    <text evidence="1">The sequence shown here is derived from an EMBL/GenBank/DDBJ whole genome shotgun (WGS) entry which is preliminary data.</text>
</comment>
<organism evidence="1 2">
    <name type="scientific">Allonocardiopsis opalescens</name>
    <dbReference type="NCBI Taxonomy" id="1144618"/>
    <lineage>
        <taxon>Bacteria</taxon>
        <taxon>Bacillati</taxon>
        <taxon>Actinomycetota</taxon>
        <taxon>Actinomycetes</taxon>
        <taxon>Streptosporangiales</taxon>
        <taxon>Allonocardiopsis</taxon>
    </lineage>
</organism>
<dbReference type="Proteomes" id="UP000237846">
    <property type="component" value="Unassembled WGS sequence"/>
</dbReference>
<dbReference type="EMBL" id="PVZC01000001">
    <property type="protein sequence ID" value="PRY01555.1"/>
    <property type="molecule type" value="Genomic_DNA"/>
</dbReference>
<dbReference type="RefSeq" id="WP_106237463.1">
    <property type="nucleotide sequence ID" value="NZ_PVZC01000001.1"/>
</dbReference>
<accession>A0A2T0QCC0</accession>
<evidence type="ECO:0000313" key="2">
    <source>
        <dbReference type="Proteomes" id="UP000237846"/>
    </source>
</evidence>
<dbReference type="AlphaFoldDB" id="A0A2T0QCC0"/>
<name>A0A2T0QCC0_9ACTN</name>
<evidence type="ECO:0000313" key="1">
    <source>
        <dbReference type="EMBL" id="PRY01555.1"/>
    </source>
</evidence>
<keyword evidence="2" id="KW-1185">Reference proteome</keyword>
<reference evidence="1 2" key="1">
    <citation type="submission" date="2018-03" db="EMBL/GenBank/DDBJ databases">
        <title>Genomic Encyclopedia of Archaeal and Bacterial Type Strains, Phase II (KMG-II): from individual species to whole genera.</title>
        <authorList>
            <person name="Goeker M."/>
        </authorList>
    </citation>
    <scope>NUCLEOTIDE SEQUENCE [LARGE SCALE GENOMIC DNA]</scope>
    <source>
        <strain evidence="1 2">DSM 45601</strain>
    </source>
</reference>
<proteinExistence type="predicted"/>
<dbReference type="OrthoDB" id="3429206at2"/>
<gene>
    <name evidence="1" type="ORF">CLV72_101138</name>
</gene>